<dbReference type="Pfam" id="PF02635">
    <property type="entry name" value="DsrE"/>
    <property type="match status" value="1"/>
</dbReference>
<name>A0A5Q2N0H7_9FIRM</name>
<proteinExistence type="predicted"/>
<dbReference type="InterPro" id="IPR027396">
    <property type="entry name" value="DsrEFH-like"/>
</dbReference>
<gene>
    <name evidence="1" type="primary">yedF</name>
    <name evidence="1" type="ORF">FTV88_0890</name>
</gene>
<dbReference type="InterPro" id="IPR003787">
    <property type="entry name" value="Sulphur_relay_DsrE/F-like"/>
</dbReference>
<dbReference type="AlphaFoldDB" id="A0A5Q2N0H7"/>
<dbReference type="NCBIfam" id="TIGR03527">
    <property type="entry name" value="selenium_YedF"/>
    <property type="match status" value="1"/>
</dbReference>
<dbReference type="GO" id="GO:0016740">
    <property type="term" value="F:transferase activity"/>
    <property type="evidence" value="ECO:0007669"/>
    <property type="project" value="UniProtKB-KW"/>
</dbReference>
<accession>A0A5Q2N0H7</accession>
<keyword evidence="2" id="KW-1185">Reference proteome</keyword>
<dbReference type="Proteomes" id="UP000366051">
    <property type="component" value="Chromosome"/>
</dbReference>
<sequence>MKKTETMTLPESYTVGSEESITSVETDLVLHKSTIYFLKSDSIGQGSEELGKVLIKSFFYTLAEADQVPGTIILLNRAVLLACEESPVLESLLALEERGTQILSCGTCLDYYKMKEKVVSGKVSNMYTLVELLNSATKVVSL</sequence>
<dbReference type="InterPro" id="IPR019870">
    <property type="entry name" value="Se_metab_YedF"/>
</dbReference>
<dbReference type="RefSeq" id="WP_153724505.1">
    <property type="nucleotide sequence ID" value="NZ_CP045875.1"/>
</dbReference>
<evidence type="ECO:0000313" key="2">
    <source>
        <dbReference type="Proteomes" id="UP000366051"/>
    </source>
</evidence>
<organism evidence="1 2">
    <name type="scientific">Heliorestis convoluta</name>
    <dbReference type="NCBI Taxonomy" id="356322"/>
    <lineage>
        <taxon>Bacteria</taxon>
        <taxon>Bacillati</taxon>
        <taxon>Bacillota</taxon>
        <taxon>Clostridia</taxon>
        <taxon>Eubacteriales</taxon>
        <taxon>Heliobacteriaceae</taxon>
        <taxon>Heliorestis</taxon>
    </lineage>
</organism>
<keyword evidence="1" id="KW-0808">Transferase</keyword>
<dbReference type="KEGG" id="hcv:FTV88_0890"/>
<reference evidence="2" key="1">
    <citation type="submission" date="2019-11" db="EMBL/GenBank/DDBJ databases">
        <title>Genome sequence of Heliorestis convoluta strain HH, an alkaliphilic and minimalistic phototrophic bacterium from a soda lake in Egypt.</title>
        <authorList>
            <person name="Dewey E.D."/>
            <person name="Stokes L.M."/>
            <person name="Burchell B.M."/>
            <person name="Shaffer K.N."/>
            <person name="Huntington A.M."/>
            <person name="Baker J.M."/>
            <person name="Nadendla S."/>
            <person name="Giglio M.G."/>
            <person name="Touchman J.W."/>
            <person name="Blankenship R.E."/>
            <person name="Madigan M.T."/>
            <person name="Sattley W.M."/>
        </authorList>
    </citation>
    <scope>NUCLEOTIDE SEQUENCE [LARGE SCALE GENOMIC DNA]</scope>
    <source>
        <strain evidence="2">HH</strain>
    </source>
</reference>
<dbReference type="SUPFAM" id="SSF75169">
    <property type="entry name" value="DsrEFH-like"/>
    <property type="match status" value="1"/>
</dbReference>
<dbReference type="EMBL" id="CP045875">
    <property type="protein sequence ID" value="QGG47046.1"/>
    <property type="molecule type" value="Genomic_DNA"/>
</dbReference>
<evidence type="ECO:0000313" key="1">
    <source>
        <dbReference type="EMBL" id="QGG47046.1"/>
    </source>
</evidence>
<protein>
    <submittedName>
        <fullName evidence="1">Sulfurtransferase-like selenium metabolism protein YedF</fullName>
    </submittedName>
</protein>
<dbReference type="OrthoDB" id="9801500at2"/>